<gene>
    <name evidence="1" type="ORF">BSAL_38220</name>
</gene>
<name>A0A0S4JM04_BODSA</name>
<organism evidence="1 2">
    <name type="scientific">Bodo saltans</name>
    <name type="common">Flagellated protozoan</name>
    <dbReference type="NCBI Taxonomy" id="75058"/>
    <lineage>
        <taxon>Eukaryota</taxon>
        <taxon>Discoba</taxon>
        <taxon>Euglenozoa</taxon>
        <taxon>Kinetoplastea</taxon>
        <taxon>Metakinetoplastina</taxon>
        <taxon>Eubodonida</taxon>
        <taxon>Bodonidae</taxon>
        <taxon>Bodo</taxon>
    </lineage>
</organism>
<reference evidence="2" key="1">
    <citation type="submission" date="2015-09" db="EMBL/GenBank/DDBJ databases">
        <authorList>
            <consortium name="Pathogen Informatics"/>
        </authorList>
    </citation>
    <scope>NUCLEOTIDE SEQUENCE [LARGE SCALE GENOMIC DNA]</scope>
    <source>
        <strain evidence="2">Lake Konstanz</strain>
    </source>
</reference>
<feature type="non-terminal residue" evidence="1">
    <location>
        <position position="1"/>
    </location>
</feature>
<evidence type="ECO:0000313" key="1">
    <source>
        <dbReference type="EMBL" id="CUG92563.1"/>
    </source>
</evidence>
<dbReference type="Proteomes" id="UP000051952">
    <property type="component" value="Unassembled WGS sequence"/>
</dbReference>
<accession>A0A0S4JM04</accession>
<proteinExistence type="predicted"/>
<evidence type="ECO:0000313" key="2">
    <source>
        <dbReference type="Proteomes" id="UP000051952"/>
    </source>
</evidence>
<dbReference type="VEuPathDB" id="TriTrypDB:BSAL_38220"/>
<sequence>NGDSFLSKLRRQVLRTSWRVLELLHGLYVRRLLYCLTGGLPRLLRLQIPTATTLTQCFGLCRESAQSLFPIAQRSIAYTCLLVSSTKARVKGSDVVAVNPAWRDPADHARTFDDAMSHSIGTHDPVSDRFHVAPITFVDPMCPRDAPILPSQLHPFLKEDIVSRFGMHTAAEGTTLFGRIFLTALYARYLLTSWEDTTTPWVSLAKVLNGAVHPTRVPILERYQVNLSSGVVNATVDATQRRRARAVENAVTYMGRTSEPQCAYIWCRDVGGRGATFAVPLQLRSGGILNARNPSQLLLIVHRLNSEEVANENRFVAINASSMSCIDWLESTTS</sequence>
<protein>
    <submittedName>
        <fullName evidence="1">Bodo-specific multi-copy gene family, putative</fullName>
    </submittedName>
</protein>
<dbReference type="AlphaFoldDB" id="A0A0S4JM04"/>
<keyword evidence="2" id="KW-1185">Reference proteome</keyword>
<dbReference type="EMBL" id="CYKH01002061">
    <property type="protein sequence ID" value="CUG92563.1"/>
    <property type="molecule type" value="Genomic_DNA"/>
</dbReference>